<keyword evidence="2" id="KW-1185">Reference proteome</keyword>
<evidence type="ECO:0000313" key="1">
    <source>
        <dbReference type="EMBL" id="AEI92902.1"/>
    </source>
</evidence>
<dbReference type="KEGG" id="rli:RLO149_c008770"/>
<dbReference type="AlphaFoldDB" id="F7Z9U3"/>
<protein>
    <submittedName>
        <fullName evidence="1">Uncharacterized protein</fullName>
    </submittedName>
</protein>
<proteinExistence type="predicted"/>
<accession>F7Z9U3</accession>
<dbReference type="EMBL" id="CP002623">
    <property type="protein sequence ID" value="AEI92902.1"/>
    <property type="molecule type" value="Genomic_DNA"/>
</dbReference>
<organism evidence="1 2">
    <name type="scientific">Roseobacter litoralis (strain ATCC 49566 / DSM 6996 / JCM 21268 / NBRC 15278 / OCh 149)</name>
    <dbReference type="NCBI Taxonomy" id="391595"/>
    <lineage>
        <taxon>Bacteria</taxon>
        <taxon>Pseudomonadati</taxon>
        <taxon>Pseudomonadota</taxon>
        <taxon>Alphaproteobacteria</taxon>
        <taxon>Rhodobacterales</taxon>
        <taxon>Roseobacteraceae</taxon>
        <taxon>Roseobacter</taxon>
    </lineage>
</organism>
<dbReference type="Proteomes" id="UP000001353">
    <property type="component" value="Chromosome"/>
</dbReference>
<reference evidence="1 2" key="1">
    <citation type="journal article" date="2011" name="BMC Genomics">
        <title>Comparative genome analysis and genome-guided physiological analysis of Roseobacter litoralis.</title>
        <authorList>
            <person name="Kalhoefer D."/>
            <person name="Thole S."/>
            <person name="Voget S."/>
            <person name="Lehmann R."/>
            <person name="Liesegang H."/>
            <person name="Wollher A."/>
            <person name="Daniel R."/>
            <person name="Simon M."/>
            <person name="Brinkhoff T."/>
        </authorList>
    </citation>
    <scope>NUCLEOTIDE SEQUENCE [LARGE SCALE GENOMIC DNA]</scope>
    <source>
        <strain evidence="2">ATCC 49566 / DSM 6996 / JCM 21268 / NBRC 15278 / OCh 149</strain>
    </source>
</reference>
<dbReference type="HOGENOM" id="CLU_3065826_0_0_5"/>
<name>F7Z9U3_ROSLO</name>
<gene>
    <name evidence="1" type="ordered locus">RLO149_c008770</name>
</gene>
<evidence type="ECO:0000313" key="2">
    <source>
        <dbReference type="Proteomes" id="UP000001353"/>
    </source>
</evidence>
<sequence length="53" mass="5577">MNAACILPTRPSENGELRHKASLIESVQSRCSKLVLDAAVDARIAAARCAGVI</sequence>